<feature type="region of interest" description="Disordered" evidence="1">
    <location>
        <begin position="290"/>
        <end position="310"/>
    </location>
</feature>
<dbReference type="InterPro" id="IPR041413">
    <property type="entry name" value="MLTR_LBD"/>
</dbReference>
<dbReference type="AlphaFoldDB" id="A0A1I3B6G2"/>
<sequence>MVSVTADPRIAGPRGAEPRIADPRGAESRRAELAAFLRSRRERLRPEDVGLPPGGRRRTPGLRREEVAQLAGVGVTWYTWLEQGRRINASPSVLDAIARSLRLHPDESRHLFALSGAAPPERPSPPGPVDPVVQRVLDALDPYPAHVVTPRYDLVAGNRADRLLMGDWRALPQHRRNVLWLLFTEPSWRRMLVDWDAEAAHSLALFRGASAEHVGEPAWSDLVRELTEVSPDFAAMWNDHAVASPTTRVKLFLHSEIGPLRLETRSLWLREHPDARMVVYTAADAATEEALSRPRDLPASAEWSELARRD</sequence>
<dbReference type="STRING" id="504797.SAMN05421678_12262"/>
<feature type="compositionally biased region" description="Basic and acidic residues" evidence="1">
    <location>
        <begin position="16"/>
        <end position="28"/>
    </location>
</feature>
<dbReference type="PANTHER" id="PTHR35010">
    <property type="entry name" value="BLL4672 PROTEIN-RELATED"/>
    <property type="match status" value="1"/>
</dbReference>
<dbReference type="Gene3D" id="1.10.260.40">
    <property type="entry name" value="lambda repressor-like DNA-binding domains"/>
    <property type="match status" value="1"/>
</dbReference>
<feature type="region of interest" description="Disordered" evidence="1">
    <location>
        <begin position="1"/>
        <end position="28"/>
    </location>
</feature>
<organism evidence="3 4">
    <name type="scientific">Actinopolymorpha cephalotaxi</name>
    <dbReference type="NCBI Taxonomy" id="504797"/>
    <lineage>
        <taxon>Bacteria</taxon>
        <taxon>Bacillati</taxon>
        <taxon>Actinomycetota</taxon>
        <taxon>Actinomycetes</taxon>
        <taxon>Propionibacteriales</taxon>
        <taxon>Actinopolymorphaceae</taxon>
        <taxon>Actinopolymorpha</taxon>
    </lineage>
</organism>
<name>A0A1I3B6G2_9ACTN</name>
<evidence type="ECO:0000256" key="1">
    <source>
        <dbReference type="SAM" id="MobiDB-lite"/>
    </source>
</evidence>
<evidence type="ECO:0000313" key="3">
    <source>
        <dbReference type="EMBL" id="SFH57800.1"/>
    </source>
</evidence>
<dbReference type="CDD" id="cd00093">
    <property type="entry name" value="HTH_XRE"/>
    <property type="match status" value="1"/>
</dbReference>
<reference evidence="3 4" key="1">
    <citation type="submission" date="2016-10" db="EMBL/GenBank/DDBJ databases">
        <authorList>
            <person name="de Groot N.N."/>
        </authorList>
    </citation>
    <scope>NUCLEOTIDE SEQUENCE [LARGE SCALE GENOMIC DNA]</scope>
    <source>
        <strain evidence="3 4">CPCC 202808</strain>
    </source>
</reference>
<protein>
    <submittedName>
        <fullName evidence="3">Helix-turn-helix domain-containing protein</fullName>
    </submittedName>
</protein>
<feature type="domain" description="HTH cro/C1-type" evidence="2">
    <location>
        <begin position="36"/>
        <end position="108"/>
    </location>
</feature>
<dbReference type="Proteomes" id="UP000199052">
    <property type="component" value="Unassembled WGS sequence"/>
</dbReference>
<dbReference type="Pfam" id="PF13560">
    <property type="entry name" value="HTH_31"/>
    <property type="match status" value="1"/>
</dbReference>
<accession>A0A1I3B6G2</accession>
<evidence type="ECO:0000259" key="2">
    <source>
        <dbReference type="SMART" id="SM00530"/>
    </source>
</evidence>
<dbReference type="Pfam" id="PF17765">
    <property type="entry name" value="MLTR_LBD"/>
    <property type="match status" value="1"/>
</dbReference>
<dbReference type="PANTHER" id="PTHR35010:SF2">
    <property type="entry name" value="BLL4672 PROTEIN"/>
    <property type="match status" value="1"/>
</dbReference>
<dbReference type="SUPFAM" id="SSF47413">
    <property type="entry name" value="lambda repressor-like DNA-binding domains"/>
    <property type="match status" value="1"/>
</dbReference>
<dbReference type="SMART" id="SM00530">
    <property type="entry name" value="HTH_XRE"/>
    <property type="match status" value="1"/>
</dbReference>
<dbReference type="Gene3D" id="3.30.450.180">
    <property type="match status" value="1"/>
</dbReference>
<dbReference type="InterPro" id="IPR001387">
    <property type="entry name" value="Cro/C1-type_HTH"/>
</dbReference>
<proteinExistence type="predicted"/>
<evidence type="ECO:0000313" key="4">
    <source>
        <dbReference type="Proteomes" id="UP000199052"/>
    </source>
</evidence>
<dbReference type="OrthoDB" id="3212310at2"/>
<gene>
    <name evidence="3" type="ORF">SAMN05421678_12262</name>
</gene>
<dbReference type="EMBL" id="FOOI01000022">
    <property type="protein sequence ID" value="SFH57800.1"/>
    <property type="molecule type" value="Genomic_DNA"/>
</dbReference>
<dbReference type="GO" id="GO:0003677">
    <property type="term" value="F:DNA binding"/>
    <property type="evidence" value="ECO:0007669"/>
    <property type="project" value="InterPro"/>
</dbReference>
<dbReference type="InterPro" id="IPR010982">
    <property type="entry name" value="Lambda_DNA-bd_dom_sf"/>
</dbReference>